<evidence type="ECO:0000313" key="2">
    <source>
        <dbReference type="EMBL" id="MBP0445828.1"/>
    </source>
</evidence>
<gene>
    <name evidence="2" type="ORF">J8J14_13695</name>
</gene>
<name>A0ABS4AFM5_9PROT</name>
<dbReference type="Pfam" id="PF00067">
    <property type="entry name" value="p450"/>
    <property type="match status" value="1"/>
</dbReference>
<sequence>MTLATDEALWPMGRAARLGWRLGLALAPGLASALRPLSPLRLGRTVVALRHDHVREVFRDDPTYAAPYAERLAVITGGEAFLLGLRDGPDYQAALRALRGLLELPGDAERVGRDAAAIVEAGLPTSGPVETVGLFRSATFEAVARWLGVPEVDGTRGRLAVWGTRLFGFQFGGGPAPSEAEAQPFAEAMRAHVAAAVTARKAEGRAADDLLGRALRRQADGDPWFTDGAIRTALLCLLVGGPPQPPMLAANALNQLLRRPDALARAQHAARAGDEGALRRIVREAMRFDPLAPALQRVAVRDGTLAAGTSRARAVPAGAEVLAAIASAMMDGRRVEEPWRFRPNRPDADYLHFGHGLHECYGRELNAVLIHRLLLPLLLRPGLARAPGAAGRLTKRGVHAERLAVAFAP</sequence>
<comment type="similarity">
    <text evidence="1">Belongs to the cytochrome P450 family.</text>
</comment>
<organism evidence="2 3">
    <name type="scientific">Pararoseomonas baculiformis</name>
    <dbReference type="NCBI Taxonomy" id="2820812"/>
    <lineage>
        <taxon>Bacteria</taxon>
        <taxon>Pseudomonadati</taxon>
        <taxon>Pseudomonadota</taxon>
        <taxon>Alphaproteobacteria</taxon>
        <taxon>Acetobacterales</taxon>
        <taxon>Acetobacteraceae</taxon>
        <taxon>Pararoseomonas</taxon>
    </lineage>
</organism>
<keyword evidence="3" id="KW-1185">Reference proteome</keyword>
<dbReference type="Proteomes" id="UP000681594">
    <property type="component" value="Unassembled WGS sequence"/>
</dbReference>
<dbReference type="SUPFAM" id="SSF48264">
    <property type="entry name" value="Cytochrome P450"/>
    <property type="match status" value="1"/>
</dbReference>
<dbReference type="RefSeq" id="WP_209380093.1">
    <property type="nucleotide sequence ID" value="NZ_JAGIZB010000012.1"/>
</dbReference>
<comment type="caution">
    <text evidence="2">The sequence shown here is derived from an EMBL/GenBank/DDBJ whole genome shotgun (WGS) entry which is preliminary data.</text>
</comment>
<accession>A0ABS4AFM5</accession>
<proteinExistence type="inferred from homology"/>
<dbReference type="PANTHER" id="PTHR46696:SF1">
    <property type="entry name" value="CYTOCHROME P450 YJIB-RELATED"/>
    <property type="match status" value="1"/>
</dbReference>
<dbReference type="InterPro" id="IPR001128">
    <property type="entry name" value="Cyt_P450"/>
</dbReference>
<evidence type="ECO:0000256" key="1">
    <source>
        <dbReference type="ARBA" id="ARBA00010617"/>
    </source>
</evidence>
<dbReference type="Gene3D" id="1.10.630.10">
    <property type="entry name" value="Cytochrome P450"/>
    <property type="match status" value="1"/>
</dbReference>
<dbReference type="InterPro" id="IPR036396">
    <property type="entry name" value="Cyt_P450_sf"/>
</dbReference>
<reference evidence="2 3" key="1">
    <citation type="submission" date="2021-03" db="EMBL/GenBank/DDBJ databases">
        <authorList>
            <person name="So Y."/>
        </authorList>
    </citation>
    <scope>NUCLEOTIDE SEQUENCE [LARGE SCALE GENOMIC DNA]</scope>
    <source>
        <strain evidence="2 3">SSH11</strain>
    </source>
</reference>
<protein>
    <submittedName>
        <fullName evidence="2">Cytochrome P450</fullName>
    </submittedName>
</protein>
<evidence type="ECO:0000313" key="3">
    <source>
        <dbReference type="Proteomes" id="UP000681594"/>
    </source>
</evidence>
<dbReference type="PANTHER" id="PTHR46696">
    <property type="entry name" value="P450, PUTATIVE (EUROFUNG)-RELATED"/>
    <property type="match status" value="1"/>
</dbReference>
<dbReference type="EMBL" id="JAGIZB010000012">
    <property type="protein sequence ID" value="MBP0445828.1"/>
    <property type="molecule type" value="Genomic_DNA"/>
</dbReference>